<keyword evidence="8" id="KW-1133">Transmembrane helix</keyword>
<feature type="domain" description="Helicase C-terminal" evidence="10">
    <location>
        <begin position="618"/>
        <end position="778"/>
    </location>
</feature>
<evidence type="ECO:0000256" key="2">
    <source>
        <dbReference type="ARBA" id="ARBA00022741"/>
    </source>
</evidence>
<dbReference type="SMART" id="SM00847">
    <property type="entry name" value="HA2"/>
    <property type="match status" value="1"/>
</dbReference>
<dbReference type="Pfam" id="PF21010">
    <property type="entry name" value="HA2_C"/>
    <property type="match status" value="1"/>
</dbReference>
<feature type="compositionally biased region" description="Basic and acidic residues" evidence="7">
    <location>
        <begin position="185"/>
        <end position="206"/>
    </location>
</feature>
<evidence type="ECO:0000256" key="5">
    <source>
        <dbReference type="ARBA" id="ARBA00022840"/>
    </source>
</evidence>
<name>A0A8C1RY60_CYPCA</name>
<keyword evidence="4" id="KW-0347">Helicase</keyword>
<dbReference type="Pfam" id="PF07717">
    <property type="entry name" value="OB_NTP_bind"/>
    <property type="match status" value="1"/>
</dbReference>
<feature type="region of interest" description="Disordered" evidence="7">
    <location>
        <begin position="170"/>
        <end position="206"/>
    </location>
</feature>
<dbReference type="PANTHER" id="PTHR18934">
    <property type="entry name" value="ATP-DEPENDENT RNA HELICASE"/>
    <property type="match status" value="1"/>
</dbReference>
<dbReference type="GO" id="GO:0005524">
    <property type="term" value="F:ATP binding"/>
    <property type="evidence" value="ECO:0007669"/>
    <property type="project" value="UniProtKB-KW"/>
</dbReference>
<feature type="domain" description="Helicase ATP-binding" evidence="9">
    <location>
        <begin position="417"/>
        <end position="524"/>
    </location>
</feature>
<evidence type="ECO:0000313" key="12">
    <source>
        <dbReference type="Proteomes" id="UP000694427"/>
    </source>
</evidence>
<dbReference type="PANTHER" id="PTHR18934:SF264">
    <property type="entry name" value="ATP-DEPENDENT RNA HELICASE DHX29"/>
    <property type="match status" value="1"/>
</dbReference>
<protein>
    <recommendedName>
        <fullName evidence="1">RNA helicase</fullName>
        <ecNumber evidence="1">3.6.4.13</ecNumber>
    </recommendedName>
</protein>
<dbReference type="Pfam" id="PF26026">
    <property type="entry name" value="RNA_hel_CTD"/>
    <property type="match status" value="1"/>
</dbReference>
<dbReference type="SUPFAM" id="SSF52540">
    <property type="entry name" value="P-loop containing nucleoside triphosphate hydrolases"/>
    <property type="match status" value="1"/>
</dbReference>
<organism evidence="11 12">
    <name type="scientific">Cyprinus carpio</name>
    <name type="common">Common carp</name>
    <dbReference type="NCBI Taxonomy" id="7962"/>
    <lineage>
        <taxon>Eukaryota</taxon>
        <taxon>Metazoa</taxon>
        <taxon>Chordata</taxon>
        <taxon>Craniata</taxon>
        <taxon>Vertebrata</taxon>
        <taxon>Euteleostomi</taxon>
        <taxon>Actinopterygii</taxon>
        <taxon>Neopterygii</taxon>
        <taxon>Teleostei</taxon>
        <taxon>Ostariophysi</taxon>
        <taxon>Cypriniformes</taxon>
        <taxon>Cyprinidae</taxon>
        <taxon>Cyprininae</taxon>
        <taxon>Cyprinus</taxon>
    </lineage>
</organism>
<dbReference type="PROSITE" id="PS51192">
    <property type="entry name" value="HELICASE_ATP_BIND_1"/>
    <property type="match status" value="1"/>
</dbReference>
<dbReference type="Pfam" id="PF00270">
    <property type="entry name" value="DEAD"/>
    <property type="match status" value="1"/>
</dbReference>
<keyword evidence="12" id="KW-1185">Reference proteome</keyword>
<evidence type="ECO:0000259" key="10">
    <source>
        <dbReference type="PROSITE" id="PS51194"/>
    </source>
</evidence>
<dbReference type="Gene3D" id="3.40.50.300">
    <property type="entry name" value="P-loop containing nucleotide triphosphate hydrolases"/>
    <property type="match status" value="3"/>
</dbReference>
<dbReference type="InterPro" id="IPR059023">
    <property type="entry name" value="RNA_hel_CTD"/>
</dbReference>
<dbReference type="InterPro" id="IPR027417">
    <property type="entry name" value="P-loop_NTPase"/>
</dbReference>
<evidence type="ECO:0000256" key="6">
    <source>
        <dbReference type="ARBA" id="ARBA00047984"/>
    </source>
</evidence>
<accession>A0A8C1RY60</accession>
<sequence>MGGKKKKSAAAAPSSVQPAVNATEATGKKLQQRPNNDKSIAKENKPRANIFDNMCLCLVLQYKLSLLFNFFFFFACLKVVIQPELEKKVIKLINEYRQEHADKGPISGRLTSKKLLDLYTALQMFRFKTEHIEEAMKSSMLYGGDLTSALDWLCLNLRDDELPEGFSQKMQEEKLKTRPKFQPPKQDEKQTVAKKEASKEEDEPKAKVMKEWILRYAEQSEDQSSEDDEIKDTSNDRYLLLSAQLYDAQEMAAESKAKKDKAGQRTAQDRIRVIQQEMKSLESHPVFNSAIKVKDTPKEEKKPVTLTDGKEDLNFNLLEQADPPPAEKAEKKKKEPKDIRNFDYTSRSWTGKSPKQFLIDWCRKNLPKSPPPSFQKVAVGRYWKCKYVRPNDVLEVCPTILTEDGMQAQHLGATLALYNLVKGQSSLCGYQIRMENRSGDATRLLYCTTGVLLRKLQQDRLLSSLTHIIVDEVHERSVQSDFLLTILKEVVHKRSDLRLILMSATVDCQKFASYFNRCPVVTIPGRTFPVEVFHLEDIVEETGYVLEQDSEYSQKFVEEEEEVSINITQKGGKTLQHQEQIVRDSGPGWDLGPELDHFSSRTRHVLQYMNPNKINMDLILDILEYLDKSPQFRDVDGAVLIFLPGLAHIQQLYDLLTTDKRFSSKNRFKLIALHSTLSSQDQSSAFTVHPPGVRKVLHTYLAFVVFRYHESSQMSSLVETFVSKASALQRQGRAGRVREGFCFRLYPKFRFESFIDYSIPEILRVPLEELCLHIMLSTSFKCEYGSPEDFLCRALDAPQQQAVCNAVSLLRKIGACQQDSYTLTPLGHHLAALPVNVKIGKMLIFGAIFGCLEPIATIAAAMSEKSPFVTPMNRKEEANLAKSALAVANSDHMTIYSAYLGWKSSRSEGTRAEMAFCRRHFLSRTALMTIEDVKQELIRMVEQAGFVSSKPSRTPRSRPGAEPKALGSLSQQDVSVLKAVLTAGLYDSVGRILCTPSLDVLERVVCVAETAQGKAHVHPSSVNRFLQTHGWLLFQEKVKYTKVFLRDTTLISPLSMLLFGGDIDVQHRERLISLDGWICFQAPVRIGVIFKHLRKLIDSLLERKLANPKMNLEDEKTIQIITELIKSENML</sequence>
<dbReference type="InterPro" id="IPR056890">
    <property type="entry name" value="UBA_DHX29-like"/>
</dbReference>
<dbReference type="AlphaFoldDB" id="A0A8C1RY60"/>
<dbReference type="InterPro" id="IPR048333">
    <property type="entry name" value="HA2_WH"/>
</dbReference>
<dbReference type="Pfam" id="PF24899">
    <property type="entry name" value="UBA_DHX29"/>
    <property type="match status" value="1"/>
</dbReference>
<dbReference type="EC" id="3.6.4.13" evidence="1"/>
<evidence type="ECO:0000256" key="1">
    <source>
        <dbReference type="ARBA" id="ARBA00012552"/>
    </source>
</evidence>
<evidence type="ECO:0000256" key="4">
    <source>
        <dbReference type="ARBA" id="ARBA00022806"/>
    </source>
</evidence>
<dbReference type="FunFam" id="1.20.120.1080:FF:000002">
    <property type="entry name" value="Putative ATP-dependent RNA helicase DHX36"/>
    <property type="match status" value="1"/>
</dbReference>
<keyword evidence="3" id="KW-0378">Hydrolase</keyword>
<dbReference type="FunFam" id="3.40.50.300:FF:001922">
    <property type="entry name" value="DEAH (Asp-Glu-Ala-His) box polypeptide 29"/>
    <property type="match status" value="1"/>
</dbReference>
<keyword evidence="5" id="KW-0067">ATP-binding</keyword>
<reference evidence="11" key="2">
    <citation type="submission" date="2025-09" db="UniProtKB">
        <authorList>
            <consortium name="Ensembl"/>
        </authorList>
    </citation>
    <scope>IDENTIFICATION</scope>
</reference>
<dbReference type="GO" id="GO:0016787">
    <property type="term" value="F:hydrolase activity"/>
    <property type="evidence" value="ECO:0007669"/>
    <property type="project" value="UniProtKB-KW"/>
</dbReference>
<evidence type="ECO:0000313" key="11">
    <source>
        <dbReference type="Ensembl" id="ENSCCRP00010122116.1"/>
    </source>
</evidence>
<evidence type="ECO:0000256" key="8">
    <source>
        <dbReference type="SAM" id="Phobius"/>
    </source>
</evidence>
<dbReference type="GO" id="GO:0003724">
    <property type="term" value="F:RNA helicase activity"/>
    <property type="evidence" value="ECO:0007669"/>
    <property type="project" value="UniProtKB-EC"/>
</dbReference>
<feature type="region of interest" description="Disordered" evidence="7">
    <location>
        <begin position="285"/>
        <end position="347"/>
    </location>
</feature>
<feature type="region of interest" description="Disordered" evidence="7">
    <location>
        <begin position="1"/>
        <end position="41"/>
    </location>
</feature>
<feature type="compositionally biased region" description="Basic and acidic residues" evidence="7">
    <location>
        <begin position="325"/>
        <end position="341"/>
    </location>
</feature>
<keyword evidence="8" id="KW-0472">Membrane</keyword>
<keyword evidence="2" id="KW-0547">Nucleotide-binding</keyword>
<dbReference type="Ensembl" id="ENSCCRT00010135597.1">
    <property type="protein sequence ID" value="ENSCCRP00010122116.1"/>
    <property type="gene ID" value="ENSCCRG00010053236.1"/>
</dbReference>
<proteinExistence type="predicted"/>
<keyword evidence="8" id="KW-0812">Transmembrane</keyword>
<dbReference type="Pfam" id="PF04408">
    <property type="entry name" value="WHD_HA2"/>
    <property type="match status" value="1"/>
</dbReference>
<evidence type="ECO:0000259" key="9">
    <source>
        <dbReference type="PROSITE" id="PS51192"/>
    </source>
</evidence>
<evidence type="ECO:0000256" key="3">
    <source>
        <dbReference type="ARBA" id="ARBA00022801"/>
    </source>
</evidence>
<dbReference type="CDD" id="cd18791">
    <property type="entry name" value="SF2_C_RHA"/>
    <property type="match status" value="1"/>
</dbReference>
<comment type="catalytic activity">
    <reaction evidence="6">
        <text>ATP + H2O = ADP + phosphate + H(+)</text>
        <dbReference type="Rhea" id="RHEA:13065"/>
        <dbReference type="ChEBI" id="CHEBI:15377"/>
        <dbReference type="ChEBI" id="CHEBI:15378"/>
        <dbReference type="ChEBI" id="CHEBI:30616"/>
        <dbReference type="ChEBI" id="CHEBI:43474"/>
        <dbReference type="ChEBI" id="CHEBI:456216"/>
        <dbReference type="EC" id="3.6.4.13"/>
    </reaction>
</comment>
<feature type="transmembrane region" description="Helical" evidence="8">
    <location>
        <begin position="64"/>
        <end position="81"/>
    </location>
</feature>
<dbReference type="PROSITE" id="PS51194">
    <property type="entry name" value="HELICASE_CTER"/>
    <property type="match status" value="1"/>
</dbReference>
<dbReference type="InterPro" id="IPR011709">
    <property type="entry name" value="DEAD-box_helicase_OB_fold"/>
</dbReference>
<evidence type="ECO:0000256" key="7">
    <source>
        <dbReference type="SAM" id="MobiDB-lite"/>
    </source>
</evidence>
<dbReference type="InterPro" id="IPR014001">
    <property type="entry name" value="Helicase_ATP-bd"/>
</dbReference>
<dbReference type="SMART" id="SM00487">
    <property type="entry name" value="DEXDc"/>
    <property type="match status" value="1"/>
</dbReference>
<dbReference type="InterPro" id="IPR011545">
    <property type="entry name" value="DEAD/DEAH_box_helicase_dom"/>
</dbReference>
<dbReference type="InterPro" id="IPR001650">
    <property type="entry name" value="Helicase_C-like"/>
</dbReference>
<feature type="compositionally biased region" description="Basic and acidic residues" evidence="7">
    <location>
        <begin position="292"/>
        <end position="313"/>
    </location>
</feature>
<reference evidence="11" key="1">
    <citation type="submission" date="2025-08" db="UniProtKB">
        <authorList>
            <consortium name="Ensembl"/>
        </authorList>
    </citation>
    <scope>IDENTIFICATION</scope>
</reference>
<dbReference type="GO" id="GO:0003723">
    <property type="term" value="F:RNA binding"/>
    <property type="evidence" value="ECO:0007669"/>
    <property type="project" value="TreeGrafter"/>
</dbReference>
<dbReference type="Gene3D" id="1.20.120.1080">
    <property type="match status" value="1"/>
</dbReference>
<dbReference type="Proteomes" id="UP000694427">
    <property type="component" value="Unplaced"/>
</dbReference>
<dbReference type="InterPro" id="IPR007502">
    <property type="entry name" value="Helicase-assoc_dom"/>
</dbReference>